<dbReference type="PANTHER" id="PTHR32089:SF112">
    <property type="entry name" value="LYSOZYME-LIKE PROTEIN-RELATED"/>
    <property type="match status" value="1"/>
</dbReference>
<evidence type="ECO:0000256" key="4">
    <source>
        <dbReference type="PROSITE-ProRule" id="PRU00284"/>
    </source>
</evidence>
<accession>A0ABS3ZBL0</accession>
<dbReference type="InterPro" id="IPR003660">
    <property type="entry name" value="HAMP_dom"/>
</dbReference>
<dbReference type="Gene3D" id="1.10.287.950">
    <property type="entry name" value="Methyl-accepting chemotaxis protein"/>
    <property type="match status" value="1"/>
</dbReference>
<evidence type="ECO:0000259" key="6">
    <source>
        <dbReference type="PROSITE" id="PS50111"/>
    </source>
</evidence>
<evidence type="ECO:0000256" key="3">
    <source>
        <dbReference type="ARBA" id="ARBA00029447"/>
    </source>
</evidence>
<dbReference type="Pfam" id="PF00015">
    <property type="entry name" value="MCPsignal"/>
    <property type="match status" value="1"/>
</dbReference>
<dbReference type="RefSeq" id="WP_209287720.1">
    <property type="nucleotide sequence ID" value="NZ_JACVEW010000014.1"/>
</dbReference>
<dbReference type="CDD" id="cd06225">
    <property type="entry name" value="HAMP"/>
    <property type="match status" value="1"/>
</dbReference>
<gene>
    <name evidence="8" type="ORF">H9C73_10155</name>
</gene>
<dbReference type="SMART" id="SM00304">
    <property type="entry name" value="HAMP"/>
    <property type="match status" value="1"/>
</dbReference>
<evidence type="ECO:0000313" key="9">
    <source>
        <dbReference type="Proteomes" id="UP000810171"/>
    </source>
</evidence>
<dbReference type="EMBL" id="JACVEW010000014">
    <property type="protein sequence ID" value="MBP0049100.1"/>
    <property type="molecule type" value="Genomic_DNA"/>
</dbReference>
<dbReference type="CDD" id="cd11386">
    <property type="entry name" value="MCP_signal"/>
    <property type="match status" value="1"/>
</dbReference>
<sequence>MTTLKSSQMQLSKAERHWLPWLGGTGKLAMRWSCWLNRRQLPVVEQTFESVAEIRVKLLKDWAGAQWELLESLAEQVDTEHPKSNETLFRHKMQQAVDWSELAYVDTTGRVLLSSAHGRTGANDLNPAAVKEGLKAPFLHGPYRDQVTLQLGPSSSRFHDAVTLMFYQPVIRNGKTLGLVCARVPNDVLGDLIQREAGHIYPESGDNYLFMVDSRFDPSIEQGIALSRSRFEDDTFSHGENLKSGIHTKWGTVGVREHTEFEIRFTDPATGKLHPGVRETIRKGSNLYVAYPGYSDYRHIPVIGKGVTFTMPGSRDRWGMMCESDLEEVYRRRSISTRMFGSLTASLGLGLSASYGLQYWLGLGQLTGMLINFAFVMLSVLLFWRIGLKPLSRRLDEMTGVIRDLAEGQGNLRQRLDSEGIVADETGDLARWVNSFVDNLDSIVGQVIRASGDVGENSEQMQARNQVALEAAGSVDQAAEQMLSLVESQLTEISRASSTAEVMKEAMDKVVRQAREQFESVRSGTQAIRDIVQTSAQRVQALNERTTEIDEIVTLITDITAQTNLLALNAAIEAARAGEHGRGFSVVADEVRGLAARTDEAAREIGARVERIQTESSEAVRFMESGVEDVDRSLTLAEQSTSDNSELHDTVAEMFDIIKHIDQHSQEHGGHARSVAEITTRMNEAFSALQLSSDQVKGTAGKLQQLVGAFEVSSVNK</sequence>
<evidence type="ECO:0000256" key="2">
    <source>
        <dbReference type="ARBA" id="ARBA00023224"/>
    </source>
</evidence>
<dbReference type="SUPFAM" id="SSF58104">
    <property type="entry name" value="Methyl-accepting chemotaxis protein (MCP) signaling domain"/>
    <property type="match status" value="1"/>
</dbReference>
<protein>
    <submittedName>
        <fullName evidence="8">Methyl-accepting chemotaxis protein</fullName>
    </submittedName>
</protein>
<evidence type="ECO:0000256" key="1">
    <source>
        <dbReference type="ARBA" id="ARBA00004370"/>
    </source>
</evidence>
<feature type="transmembrane region" description="Helical" evidence="5">
    <location>
        <begin position="366"/>
        <end position="384"/>
    </location>
</feature>
<keyword evidence="2 4" id="KW-0807">Transducer</keyword>
<name>A0ABS3ZBL0_9GAMM</name>
<keyword evidence="5" id="KW-1133">Transmembrane helix</keyword>
<evidence type="ECO:0000313" key="8">
    <source>
        <dbReference type="EMBL" id="MBP0049100.1"/>
    </source>
</evidence>
<dbReference type="PANTHER" id="PTHR32089">
    <property type="entry name" value="METHYL-ACCEPTING CHEMOTAXIS PROTEIN MCPB"/>
    <property type="match status" value="1"/>
</dbReference>
<organism evidence="8 9">
    <name type="scientific">Marinobacterium alkalitolerans</name>
    <dbReference type="NCBI Taxonomy" id="1542925"/>
    <lineage>
        <taxon>Bacteria</taxon>
        <taxon>Pseudomonadati</taxon>
        <taxon>Pseudomonadota</taxon>
        <taxon>Gammaproteobacteria</taxon>
        <taxon>Oceanospirillales</taxon>
        <taxon>Oceanospirillaceae</taxon>
        <taxon>Marinobacterium</taxon>
    </lineage>
</organism>
<dbReference type="PROSITE" id="PS50111">
    <property type="entry name" value="CHEMOTAXIS_TRANSDUC_2"/>
    <property type="match status" value="1"/>
</dbReference>
<dbReference type="SMART" id="SM00283">
    <property type="entry name" value="MA"/>
    <property type="match status" value="1"/>
</dbReference>
<feature type="domain" description="HAMP" evidence="7">
    <location>
        <begin position="389"/>
        <end position="445"/>
    </location>
</feature>
<keyword evidence="5" id="KW-0472">Membrane</keyword>
<comment type="similarity">
    <text evidence="3">Belongs to the methyl-accepting chemotaxis (MCP) protein family.</text>
</comment>
<proteinExistence type="inferred from homology"/>
<keyword evidence="5" id="KW-0812">Transmembrane</keyword>
<dbReference type="InterPro" id="IPR004089">
    <property type="entry name" value="MCPsignal_dom"/>
</dbReference>
<comment type="subcellular location">
    <subcellularLocation>
        <location evidence="1">Membrane</location>
    </subcellularLocation>
</comment>
<evidence type="ECO:0000256" key="5">
    <source>
        <dbReference type="SAM" id="Phobius"/>
    </source>
</evidence>
<evidence type="ECO:0000259" key="7">
    <source>
        <dbReference type="PROSITE" id="PS50885"/>
    </source>
</evidence>
<reference evidence="8 9" key="1">
    <citation type="submission" date="2020-09" db="EMBL/GenBank/DDBJ databases">
        <authorList>
            <person name="Tanuku N.R.S."/>
        </authorList>
    </citation>
    <scope>NUCLEOTIDE SEQUENCE [LARGE SCALE GENOMIC DNA]</scope>
    <source>
        <strain evidence="8 9">AK62</strain>
    </source>
</reference>
<keyword evidence="9" id="KW-1185">Reference proteome</keyword>
<comment type="caution">
    <text evidence="8">The sequence shown here is derived from an EMBL/GenBank/DDBJ whole genome shotgun (WGS) entry which is preliminary data.</text>
</comment>
<feature type="domain" description="Methyl-accepting transducer" evidence="6">
    <location>
        <begin position="457"/>
        <end position="683"/>
    </location>
</feature>
<dbReference type="PROSITE" id="PS50885">
    <property type="entry name" value="HAMP"/>
    <property type="match status" value="1"/>
</dbReference>
<dbReference type="Proteomes" id="UP000810171">
    <property type="component" value="Unassembled WGS sequence"/>
</dbReference>
<feature type="transmembrane region" description="Helical" evidence="5">
    <location>
        <begin position="340"/>
        <end position="360"/>
    </location>
</feature>